<feature type="coiled-coil region" evidence="1">
    <location>
        <begin position="69"/>
        <end position="96"/>
    </location>
</feature>
<protein>
    <submittedName>
        <fullName evidence="2">Lipase</fullName>
    </submittedName>
</protein>
<dbReference type="Proteomes" id="UP000726136">
    <property type="component" value="Unassembled WGS sequence"/>
</dbReference>
<comment type="caution">
    <text evidence="2">The sequence shown here is derived from an EMBL/GenBank/DDBJ whole genome shotgun (WGS) entry which is preliminary data.</text>
</comment>
<sequence length="165" mass="18618">LLTYQKPDQILLTPRQTQVTMLDMAKLAINDSVSLVNNLSEVSIAEHGMDHYVPNLWQQLLALSNESLMTHYQKAISALDQEIATLQQNYLTVKQTWARSIGDGTPAMGIGRLMSEMNSINKLIDNRNQIRGELKQIVSDPQRLPLAKLLIAQQTLPDEIKEQLQ</sequence>
<proteinExistence type="predicted"/>
<keyword evidence="3" id="KW-1185">Reference proteome</keyword>
<keyword evidence="1" id="KW-0175">Coiled coil</keyword>
<evidence type="ECO:0000313" key="2">
    <source>
        <dbReference type="EMBL" id="MBF4376958.1"/>
    </source>
</evidence>
<evidence type="ECO:0000256" key="1">
    <source>
        <dbReference type="SAM" id="Coils"/>
    </source>
</evidence>
<dbReference type="EMBL" id="RDPI01001267">
    <property type="protein sequence ID" value="MBF4376958.1"/>
    <property type="molecule type" value="Genomic_DNA"/>
</dbReference>
<name>A0ABR9ZET4_VIBAN</name>
<feature type="non-terminal residue" evidence="2">
    <location>
        <position position="1"/>
    </location>
</feature>
<reference evidence="2 3" key="1">
    <citation type="journal article" date="2021" name="PeerJ">
        <title>Analysis of 44 Vibrio anguillarum genomes reveals high genetic diversity.</title>
        <authorList>
            <person name="Hansen M.J."/>
            <person name="Dalsgaard I."/>
        </authorList>
    </citation>
    <scope>NUCLEOTIDE SEQUENCE [LARGE SCALE GENOMIC DNA]</scope>
    <source>
        <strain evidence="2 3">040915-1/1B</strain>
    </source>
</reference>
<gene>
    <name evidence="2" type="ORF">EAY46_28700</name>
</gene>
<organism evidence="2 3">
    <name type="scientific">Vibrio anguillarum</name>
    <name type="common">Listonella anguillarum</name>
    <dbReference type="NCBI Taxonomy" id="55601"/>
    <lineage>
        <taxon>Bacteria</taxon>
        <taxon>Pseudomonadati</taxon>
        <taxon>Pseudomonadota</taxon>
        <taxon>Gammaproteobacteria</taxon>
        <taxon>Vibrionales</taxon>
        <taxon>Vibrionaceae</taxon>
        <taxon>Vibrio</taxon>
    </lineage>
</organism>
<accession>A0ABR9ZET4</accession>
<evidence type="ECO:0000313" key="3">
    <source>
        <dbReference type="Proteomes" id="UP000726136"/>
    </source>
</evidence>